<evidence type="ECO:0000313" key="2">
    <source>
        <dbReference type="EMBL" id="KAF0649200.1"/>
    </source>
</evidence>
<dbReference type="EMBL" id="ASYR01000016">
    <property type="protein sequence ID" value="KAF0649200.1"/>
    <property type="molecule type" value="Genomic_DNA"/>
</dbReference>
<dbReference type="InterPro" id="IPR006427">
    <property type="entry name" value="Portal_HK97"/>
</dbReference>
<organism evidence="3 4">
    <name type="scientific">Streptomyces fradiae ATCC 10745 = DSM 40063</name>
    <dbReference type="NCBI Taxonomy" id="1319510"/>
    <lineage>
        <taxon>Bacteria</taxon>
        <taxon>Bacillati</taxon>
        <taxon>Actinomycetota</taxon>
        <taxon>Actinomycetes</taxon>
        <taxon>Kitasatosporales</taxon>
        <taxon>Streptomycetaceae</taxon>
        <taxon>Streptomyces</taxon>
    </lineage>
</organism>
<dbReference type="AlphaFoldDB" id="A0A1Y2NXS1"/>
<evidence type="ECO:0000313" key="5">
    <source>
        <dbReference type="Proteomes" id="UP000731519"/>
    </source>
</evidence>
<evidence type="ECO:0000313" key="4">
    <source>
        <dbReference type="Proteomes" id="UP000194318"/>
    </source>
</evidence>
<dbReference type="Pfam" id="PF04860">
    <property type="entry name" value="Phage_portal"/>
    <property type="match status" value="1"/>
</dbReference>
<dbReference type="InterPro" id="IPR006944">
    <property type="entry name" value="Phage/GTA_portal"/>
</dbReference>
<reference evidence="3 4" key="2">
    <citation type="submission" date="2016-09" db="EMBL/GenBank/DDBJ databases">
        <title>Streptomyces fradiae DSM40063, a candidate organism with high potential of specific P450 cytochromes.</title>
        <authorList>
            <person name="Grumaz C."/>
            <person name="Vainshtein Y."/>
            <person name="Kirstahler P."/>
            <person name="Sohn K."/>
        </authorList>
    </citation>
    <scope>NUCLEOTIDE SEQUENCE [LARGE SCALE GENOMIC DNA]</scope>
    <source>
        <strain evidence="3 4">DSM 40063</strain>
    </source>
</reference>
<dbReference type="GeneID" id="91403038"/>
<proteinExistence type="predicted"/>
<protein>
    <submittedName>
        <fullName evidence="3">Phage portal protein</fullName>
    </submittedName>
</protein>
<feature type="region of interest" description="Disordered" evidence="1">
    <location>
        <begin position="392"/>
        <end position="416"/>
    </location>
</feature>
<name>A0A1Y2NXS1_STRFR</name>
<comment type="caution">
    <text evidence="3">The sequence shown here is derived from an EMBL/GenBank/DDBJ whole genome shotgun (WGS) entry which is preliminary data.</text>
</comment>
<keyword evidence="5" id="KW-1185">Reference proteome</keyword>
<dbReference type="RefSeq" id="WP_031129067.1">
    <property type="nucleotide sequence ID" value="NZ_ASYR01000016.1"/>
</dbReference>
<dbReference type="Proteomes" id="UP000194318">
    <property type="component" value="Unassembled WGS sequence"/>
</dbReference>
<dbReference type="EMBL" id="MIFZ01000217">
    <property type="protein sequence ID" value="OSY51827.1"/>
    <property type="molecule type" value="Genomic_DNA"/>
</dbReference>
<evidence type="ECO:0000313" key="3">
    <source>
        <dbReference type="EMBL" id="OSY51827.1"/>
    </source>
</evidence>
<dbReference type="Proteomes" id="UP000731519">
    <property type="component" value="Unassembled WGS sequence"/>
</dbReference>
<evidence type="ECO:0000256" key="1">
    <source>
        <dbReference type="SAM" id="MobiDB-lite"/>
    </source>
</evidence>
<dbReference type="NCBIfam" id="TIGR01537">
    <property type="entry name" value="portal_HK97"/>
    <property type="match status" value="1"/>
</dbReference>
<sequence length="637" mass="69744">MSFVVSSGELAVTGAGVSTGYAPPLIRAAPWEYAEIWRRQPQVRTVIGFLARNVAQLGIHTFRRLSDTDRERLHDHEMARLLAEPMPGLTQYRFVERIVSDIALYDTWYGIKLRLNGRLRILPVPPTLIRPYGGNWIAPEVFETASGQQLTPDQVVHIHGYSPHDLVAGDSPIESLRELLLEADEAAKHRAKMWKGGARMTGVITRPADAPDWSPEEKRRFREMWRAFADGGGSEGGTPILEDGMEYETVGFNPEQAQYIESRKLTREECAAAYFIPPPLIGILDHATYSNIKEQHAHLYQDTLGPWLAMLEQEFVAQVLPDLEDPDDVYVEFNIAAKMRGSFEEQAAAASTAAGGPWMTRNEIRARNNLPRVEGGDELIVPLNVTAGGLASPRDTAPKARLPRRAVKSARPEGLGTEAGAREEFADALVRWTERQTEALQRAAGAKADGVPALLELWAEGHEDRLAQLTALLAEYGFRLAQLGAWAVLDVWNPEAEGWSADVMFAWILAAAASHAEQHEEAGRLAVAAVQTEGGDWRAGLVSAGADWATSAAARAETAATETRSFGSHDAAGASGLTVKVWRTGGKNPRPSHRAMDGERVAIDDVFSNGLRWPGDGSGRVKELVNCNCTLDYAKEG</sequence>
<reference evidence="2 5" key="1">
    <citation type="submission" date="2013-05" db="EMBL/GenBank/DDBJ databases">
        <title>Genome Sequence of Streptomyces fradiae.</title>
        <authorList>
            <person name="Kirby R."/>
        </authorList>
    </citation>
    <scope>NUCLEOTIDE SEQUENCE [LARGE SCALE GENOMIC DNA]</scope>
    <source>
        <strain evidence="2 5">ATCC 10745</strain>
    </source>
</reference>
<accession>A0A1Y2NXS1</accession>
<gene>
    <name evidence="3" type="ORF">BG846_02501</name>
    <name evidence="2" type="ORF">K701_13915</name>
</gene>